<organism evidence="2 3">
    <name type="scientific">Prorocentrum cordatum</name>
    <dbReference type="NCBI Taxonomy" id="2364126"/>
    <lineage>
        <taxon>Eukaryota</taxon>
        <taxon>Sar</taxon>
        <taxon>Alveolata</taxon>
        <taxon>Dinophyceae</taxon>
        <taxon>Prorocentrales</taxon>
        <taxon>Prorocentraceae</taxon>
        <taxon>Prorocentrum</taxon>
    </lineage>
</organism>
<evidence type="ECO:0000313" key="2">
    <source>
        <dbReference type="EMBL" id="CAK0836590.1"/>
    </source>
</evidence>
<gene>
    <name evidence="2" type="ORF">PCOR1329_LOCUS33031</name>
</gene>
<dbReference type="PANTHER" id="PTHR42927:SF1">
    <property type="entry name" value="HELICASE SUPERFAMILY 1 AND 2 DOMAIN-CONTAINING PROTEIN"/>
    <property type="match status" value="1"/>
</dbReference>
<protein>
    <recommendedName>
        <fullName evidence="1">Helicase ATP-binding domain-containing protein</fullName>
    </recommendedName>
</protein>
<keyword evidence="3" id="KW-1185">Reference proteome</keyword>
<reference evidence="2" key="1">
    <citation type="submission" date="2023-10" db="EMBL/GenBank/DDBJ databases">
        <authorList>
            <person name="Chen Y."/>
            <person name="Shah S."/>
            <person name="Dougan E. K."/>
            <person name="Thang M."/>
            <person name="Chan C."/>
        </authorList>
    </citation>
    <scope>NUCLEOTIDE SEQUENCE [LARGE SCALE GENOMIC DNA]</scope>
</reference>
<accession>A0ABN9SVQ6</accession>
<dbReference type="EMBL" id="CAUYUJ010013670">
    <property type="protein sequence ID" value="CAK0836590.1"/>
    <property type="molecule type" value="Genomic_DNA"/>
</dbReference>
<dbReference type="PROSITE" id="PS51192">
    <property type="entry name" value="HELICASE_ATP_BIND_1"/>
    <property type="match status" value="1"/>
</dbReference>
<dbReference type="SUPFAM" id="SSF52540">
    <property type="entry name" value="P-loop containing nucleoside triphosphate hydrolases"/>
    <property type="match status" value="1"/>
</dbReference>
<comment type="caution">
    <text evidence="2">The sequence shown here is derived from an EMBL/GenBank/DDBJ whole genome shotgun (WGS) entry which is preliminary data.</text>
</comment>
<dbReference type="SMART" id="SM00487">
    <property type="entry name" value="DEXDc"/>
    <property type="match status" value="1"/>
</dbReference>
<sequence>MDRPMEAALREVFVRGCGLDPWPHQLQAVAHILEELDAAAPAGGDRQQNFLVQHSTGSGKSLTMALMAWALGHVAELGGRGRTFVLTLLLSDRRQLDMQLGDACAPFLSKAGMPPSSVRRCDDGGDLVKMLGDVASARNGGPSSYQQRFDRLFEGGRAHSRSGYRPGALVPILRRGLVAVVCEEAHRSHFIGDCTTKTVNRLFGAHSLHEVAARAGWQPHELSYIGFSATPDERTLKRFGLRQDLSHTLRCWRPVHAYHIGQAEGDGVIMDVLSNYARSSWPEGSTSSSRAAWLLEDLARKRDAQPADLRPRCAGMLVCSSRAEVVQWVRALRAAQAARQGPALPGGAGAGGRPAGRGCHGVFGFYSGLLEGAEGEEAEGEVRLNGGLSLPDACAAARVLVVCRKLETGYDNPHLCVLYSSAASELEDRKQIVQVLSRINRSLPGKIPFVVDFCNDIGAIQAAFHSFRCDAIACSEPRRGAAVAQLDEILKRLGSLLVDGSSGVASNPHHFLEAVLRQPAAQGLRQEPGADNRSIQGDRVRGLAGRVPAITTASLQYRDELELWTSKEGGLVFVDQGVARRQLLQIRPCARYGGVTRLAAKPGVLVEEDLAAKMRPGAKACTPGALVSDRCVQLRCEQDGLRVNLRGPGPELEALFAASERSAAFFRWLVQKICSGARDEADGRLLRLPFVWMADDLLVAFCRNERPLGAAGYRAPEVLLRQGFREAFLEVQRHPRICSVAVAGFLRDRGFSFQVRQDWLMDRSIALQKVMLLNLAKLAELGVEFCPLFKMSEDLALCFDVLQRPGGHTLKAQGYPGACGNCRHASAALLCGDP</sequence>
<dbReference type="PANTHER" id="PTHR42927">
    <property type="entry name" value="HELICASE SUPERFAMILY 1 AND 2 DOMAIN-CONTAINING PROTEIN"/>
    <property type="match status" value="1"/>
</dbReference>
<dbReference type="InterPro" id="IPR027417">
    <property type="entry name" value="P-loop_NTPase"/>
</dbReference>
<name>A0ABN9SVQ6_9DINO</name>
<dbReference type="InterPro" id="IPR040980">
    <property type="entry name" value="SWI2_SNF2"/>
</dbReference>
<dbReference type="Gene3D" id="3.40.50.300">
    <property type="entry name" value="P-loop containing nucleotide triphosphate hydrolases"/>
    <property type="match status" value="2"/>
</dbReference>
<dbReference type="Pfam" id="PF18766">
    <property type="entry name" value="SWI2_SNF2"/>
    <property type="match status" value="1"/>
</dbReference>
<proteinExistence type="predicted"/>
<evidence type="ECO:0000259" key="1">
    <source>
        <dbReference type="PROSITE" id="PS51192"/>
    </source>
</evidence>
<feature type="domain" description="Helicase ATP-binding" evidence="1">
    <location>
        <begin position="41"/>
        <end position="249"/>
    </location>
</feature>
<evidence type="ECO:0000313" key="3">
    <source>
        <dbReference type="Proteomes" id="UP001189429"/>
    </source>
</evidence>
<dbReference type="Proteomes" id="UP001189429">
    <property type="component" value="Unassembled WGS sequence"/>
</dbReference>
<dbReference type="InterPro" id="IPR014001">
    <property type="entry name" value="Helicase_ATP-bd"/>
</dbReference>